<dbReference type="Proteomes" id="UP000727907">
    <property type="component" value="Unassembled WGS sequence"/>
</dbReference>
<evidence type="ECO:0000256" key="1">
    <source>
        <dbReference type="ARBA" id="ARBA00006987"/>
    </source>
</evidence>
<dbReference type="InterPro" id="IPR006311">
    <property type="entry name" value="TAT_signal"/>
</dbReference>
<dbReference type="RefSeq" id="WP_216966536.1">
    <property type="nucleotide sequence ID" value="NZ_JAHOPB010000003.1"/>
</dbReference>
<organism evidence="3 4">
    <name type="scientific">Reyranella humidisoli</name>
    <dbReference type="NCBI Taxonomy" id="2849149"/>
    <lineage>
        <taxon>Bacteria</taxon>
        <taxon>Pseudomonadati</taxon>
        <taxon>Pseudomonadota</taxon>
        <taxon>Alphaproteobacteria</taxon>
        <taxon>Hyphomicrobiales</taxon>
        <taxon>Reyranellaceae</taxon>
        <taxon>Reyranella</taxon>
    </lineage>
</organism>
<dbReference type="PIRSF" id="PIRSF017082">
    <property type="entry name" value="YflP"/>
    <property type="match status" value="1"/>
</dbReference>
<dbReference type="CDD" id="cd13578">
    <property type="entry name" value="PBP2_Bug27"/>
    <property type="match status" value="1"/>
</dbReference>
<dbReference type="PANTHER" id="PTHR42928:SF5">
    <property type="entry name" value="BLR1237 PROTEIN"/>
    <property type="match status" value="1"/>
</dbReference>
<sequence length="322" mass="34017">MTFTRRGALAALAAMALATPAAAQTYPDKPIRMIIAFAAGGPTDVVGRLLAPRLSEILGQQVIVENKPGATGNIGTAMVADAKPDGYTILFSASTMAMAPALYGKSLGYDPVNGLAAIAYVASAPLILLAPMDGAKSTPELVGMLRKDPGKYSYASSGNGGMIHLASYLFATRAGGDALHVPYRGSAPGMVDMIAGRHGFQIDTLQSSKGFIDGGKVRVLGVASQKRLPQLPDVPTIQEATGFDYAINTWYAAYAPAKTPRPIIDRLNAAFNQALKQPDMVKKANELALELVDSTPEQAKKFYDDQMAFWDPIIKQSGAKPE</sequence>
<comment type="similarity">
    <text evidence="1">Belongs to the UPF0065 (bug) family.</text>
</comment>
<dbReference type="EMBL" id="JAHOPB010000003">
    <property type="protein sequence ID" value="MBU8877106.1"/>
    <property type="molecule type" value="Genomic_DNA"/>
</dbReference>
<name>A0ABS6IR88_9HYPH</name>
<protein>
    <submittedName>
        <fullName evidence="3">Tripartite tricarboxylate transporter substrate binding protein</fullName>
    </submittedName>
</protein>
<dbReference type="Pfam" id="PF03401">
    <property type="entry name" value="TctC"/>
    <property type="match status" value="1"/>
</dbReference>
<proteinExistence type="inferred from homology"/>
<comment type="caution">
    <text evidence="3">The sequence shown here is derived from an EMBL/GenBank/DDBJ whole genome shotgun (WGS) entry which is preliminary data.</text>
</comment>
<keyword evidence="2" id="KW-0732">Signal</keyword>
<dbReference type="InterPro" id="IPR005064">
    <property type="entry name" value="BUG"/>
</dbReference>
<evidence type="ECO:0000313" key="3">
    <source>
        <dbReference type="EMBL" id="MBU8877106.1"/>
    </source>
</evidence>
<dbReference type="PANTHER" id="PTHR42928">
    <property type="entry name" value="TRICARBOXYLATE-BINDING PROTEIN"/>
    <property type="match status" value="1"/>
</dbReference>
<gene>
    <name evidence="3" type="ORF">KQ910_25265</name>
</gene>
<keyword evidence="4" id="KW-1185">Reference proteome</keyword>
<accession>A0ABS6IR88</accession>
<reference evidence="3 4" key="1">
    <citation type="submission" date="2021-06" db="EMBL/GenBank/DDBJ databases">
        <authorList>
            <person name="Lee D.H."/>
        </authorList>
    </citation>
    <scope>NUCLEOTIDE SEQUENCE [LARGE SCALE GENOMIC DNA]</scope>
    <source>
        <strain evidence="3 4">MMS21-HV4-11</strain>
    </source>
</reference>
<evidence type="ECO:0000313" key="4">
    <source>
        <dbReference type="Proteomes" id="UP000727907"/>
    </source>
</evidence>
<feature type="signal peptide" evidence="2">
    <location>
        <begin position="1"/>
        <end position="23"/>
    </location>
</feature>
<evidence type="ECO:0000256" key="2">
    <source>
        <dbReference type="SAM" id="SignalP"/>
    </source>
</evidence>
<feature type="chain" id="PRO_5046072069" evidence="2">
    <location>
        <begin position="24"/>
        <end position="322"/>
    </location>
</feature>
<dbReference type="PROSITE" id="PS51318">
    <property type="entry name" value="TAT"/>
    <property type="match status" value="1"/>
</dbReference>